<name>A0ABD1TLH4_9LAMI</name>
<dbReference type="AlphaFoldDB" id="A0ABD1TLH4"/>
<keyword evidence="3" id="KW-1185">Reference proteome</keyword>
<accession>A0ABD1TLH4</accession>
<organism evidence="2 3">
    <name type="scientific">Forsythia ovata</name>
    <dbReference type="NCBI Taxonomy" id="205694"/>
    <lineage>
        <taxon>Eukaryota</taxon>
        <taxon>Viridiplantae</taxon>
        <taxon>Streptophyta</taxon>
        <taxon>Embryophyta</taxon>
        <taxon>Tracheophyta</taxon>
        <taxon>Spermatophyta</taxon>
        <taxon>Magnoliopsida</taxon>
        <taxon>eudicotyledons</taxon>
        <taxon>Gunneridae</taxon>
        <taxon>Pentapetalae</taxon>
        <taxon>asterids</taxon>
        <taxon>lamiids</taxon>
        <taxon>Lamiales</taxon>
        <taxon>Oleaceae</taxon>
        <taxon>Forsythieae</taxon>
        <taxon>Forsythia</taxon>
    </lineage>
</organism>
<reference evidence="3" key="1">
    <citation type="submission" date="2024-07" db="EMBL/GenBank/DDBJ databases">
        <title>Two chromosome-level genome assemblies of Korean endemic species Abeliophyllum distichum and Forsythia ovata (Oleaceae).</title>
        <authorList>
            <person name="Jang H."/>
        </authorList>
    </citation>
    <scope>NUCLEOTIDE SEQUENCE [LARGE SCALE GENOMIC DNA]</scope>
</reference>
<evidence type="ECO:0000256" key="1">
    <source>
        <dbReference type="SAM" id="MobiDB-lite"/>
    </source>
</evidence>
<evidence type="ECO:0000313" key="3">
    <source>
        <dbReference type="Proteomes" id="UP001604277"/>
    </source>
</evidence>
<proteinExistence type="predicted"/>
<dbReference type="EMBL" id="JBFOLJ010000008">
    <property type="protein sequence ID" value="KAL2513587.1"/>
    <property type="molecule type" value="Genomic_DNA"/>
</dbReference>
<dbReference type="Proteomes" id="UP001604277">
    <property type="component" value="Unassembled WGS sequence"/>
</dbReference>
<sequence length="101" mass="11690">MTRAAHVDIAKRRPFAPVPPWPPRTWTSLPPTEPPASAPRPWRTQPIRQVSNCHIIQNNVEILRPAYQTLSNEGRHMRTLCEQLVRIKLSNNSFKNFVSDR</sequence>
<comment type="caution">
    <text evidence="2">The sequence shown here is derived from an EMBL/GenBank/DDBJ whole genome shotgun (WGS) entry which is preliminary data.</text>
</comment>
<protein>
    <submittedName>
        <fullName evidence="2">Uncharacterized protein</fullName>
    </submittedName>
</protein>
<gene>
    <name evidence="2" type="ORF">Fot_27558</name>
</gene>
<evidence type="ECO:0000313" key="2">
    <source>
        <dbReference type="EMBL" id="KAL2513587.1"/>
    </source>
</evidence>
<feature type="region of interest" description="Disordered" evidence="1">
    <location>
        <begin position="20"/>
        <end position="44"/>
    </location>
</feature>